<dbReference type="OrthoDB" id="998764at2759"/>
<protein>
    <submittedName>
        <fullName evidence="2">Receptor-like protein kinase</fullName>
    </submittedName>
</protein>
<evidence type="ECO:0000313" key="2">
    <source>
        <dbReference type="EMBL" id="KAA3477657.1"/>
    </source>
</evidence>
<dbReference type="EMBL" id="SMMG02000004">
    <property type="protein sequence ID" value="KAA3477657.1"/>
    <property type="molecule type" value="Genomic_DNA"/>
</dbReference>
<feature type="domain" description="Tf2-1-like SH3-like" evidence="1">
    <location>
        <begin position="28"/>
        <end position="77"/>
    </location>
</feature>
<gene>
    <name evidence="2" type="ORF">EPI10_011534</name>
</gene>
<dbReference type="InterPro" id="IPR056924">
    <property type="entry name" value="SH3_Tf2-1"/>
</dbReference>
<evidence type="ECO:0000259" key="1">
    <source>
        <dbReference type="Pfam" id="PF24626"/>
    </source>
</evidence>
<keyword evidence="2" id="KW-0675">Receptor</keyword>
<dbReference type="AlphaFoldDB" id="A0A5B6W950"/>
<dbReference type="Pfam" id="PF24626">
    <property type="entry name" value="SH3_Tf2-1"/>
    <property type="match status" value="1"/>
</dbReference>
<dbReference type="Proteomes" id="UP000325315">
    <property type="component" value="Unassembled WGS sequence"/>
</dbReference>
<name>A0A5B6W950_9ROSI</name>
<proteinExistence type="predicted"/>
<organism evidence="2 3">
    <name type="scientific">Gossypium australe</name>
    <dbReference type="NCBI Taxonomy" id="47621"/>
    <lineage>
        <taxon>Eukaryota</taxon>
        <taxon>Viridiplantae</taxon>
        <taxon>Streptophyta</taxon>
        <taxon>Embryophyta</taxon>
        <taxon>Tracheophyta</taxon>
        <taxon>Spermatophyta</taxon>
        <taxon>Magnoliopsida</taxon>
        <taxon>eudicotyledons</taxon>
        <taxon>Gunneridae</taxon>
        <taxon>Pentapetalae</taxon>
        <taxon>rosids</taxon>
        <taxon>malvids</taxon>
        <taxon>Malvales</taxon>
        <taxon>Malvaceae</taxon>
        <taxon>Malvoideae</taxon>
        <taxon>Gossypium</taxon>
    </lineage>
</organism>
<sequence length="105" mass="12313">MEIRMSHYGFHHGQPGKISTIMLVRVELKKARKLNLRFIGSYDILERIRPVAYRLALPSKLEKIHNTFHVSILHCYRSDFSHVISPDKIELQPDMYSEEPIKILA</sequence>
<evidence type="ECO:0000313" key="3">
    <source>
        <dbReference type="Proteomes" id="UP000325315"/>
    </source>
</evidence>
<reference evidence="3" key="1">
    <citation type="journal article" date="2019" name="Plant Biotechnol. J.">
        <title>Genome sequencing of the Australian wild diploid species Gossypium australe highlights disease resistance and delayed gland morphogenesis.</title>
        <authorList>
            <person name="Cai Y."/>
            <person name="Cai X."/>
            <person name="Wang Q."/>
            <person name="Wang P."/>
            <person name="Zhang Y."/>
            <person name="Cai C."/>
            <person name="Xu Y."/>
            <person name="Wang K."/>
            <person name="Zhou Z."/>
            <person name="Wang C."/>
            <person name="Geng S."/>
            <person name="Li B."/>
            <person name="Dong Q."/>
            <person name="Hou Y."/>
            <person name="Wang H."/>
            <person name="Ai P."/>
            <person name="Liu Z."/>
            <person name="Yi F."/>
            <person name="Sun M."/>
            <person name="An G."/>
            <person name="Cheng J."/>
            <person name="Zhang Y."/>
            <person name="Shi Q."/>
            <person name="Xie Y."/>
            <person name="Shi X."/>
            <person name="Chang Y."/>
            <person name="Huang F."/>
            <person name="Chen Y."/>
            <person name="Hong S."/>
            <person name="Mi L."/>
            <person name="Sun Q."/>
            <person name="Zhang L."/>
            <person name="Zhou B."/>
            <person name="Peng R."/>
            <person name="Zhang X."/>
            <person name="Liu F."/>
        </authorList>
    </citation>
    <scope>NUCLEOTIDE SEQUENCE [LARGE SCALE GENOMIC DNA]</scope>
    <source>
        <strain evidence="3">cv. PA1801</strain>
    </source>
</reference>
<accession>A0A5B6W950</accession>
<dbReference type="PANTHER" id="PTHR46148:SF44">
    <property type="entry name" value="GAG-POL POLYPROTEIN"/>
    <property type="match status" value="1"/>
</dbReference>
<keyword evidence="2" id="KW-0418">Kinase</keyword>
<comment type="caution">
    <text evidence="2">The sequence shown here is derived from an EMBL/GenBank/DDBJ whole genome shotgun (WGS) entry which is preliminary data.</text>
</comment>
<dbReference type="GO" id="GO:0016301">
    <property type="term" value="F:kinase activity"/>
    <property type="evidence" value="ECO:0007669"/>
    <property type="project" value="UniProtKB-KW"/>
</dbReference>
<dbReference type="PANTHER" id="PTHR46148">
    <property type="entry name" value="CHROMO DOMAIN-CONTAINING PROTEIN"/>
    <property type="match status" value="1"/>
</dbReference>
<keyword evidence="2" id="KW-0808">Transferase</keyword>
<keyword evidence="3" id="KW-1185">Reference proteome</keyword>